<dbReference type="AlphaFoldDB" id="A0AAJ0GSX0"/>
<dbReference type="Proteomes" id="UP001273166">
    <property type="component" value="Unassembled WGS sequence"/>
</dbReference>
<evidence type="ECO:0000313" key="2">
    <source>
        <dbReference type="Proteomes" id="UP001273166"/>
    </source>
</evidence>
<gene>
    <name evidence="1" type="ORF">B0T15DRAFT_201262</name>
</gene>
<dbReference type="GeneID" id="87881403"/>
<protein>
    <submittedName>
        <fullName evidence="1">Uncharacterized protein</fullName>
    </submittedName>
</protein>
<keyword evidence="2" id="KW-1185">Reference proteome</keyword>
<sequence>MVPASLPLHVKSRLRLLVILKLSTLFSFLRKPHTCSFSPFPSLLSRGRLGDWALQLSTPIDFVFALLPSC</sequence>
<evidence type="ECO:0000313" key="1">
    <source>
        <dbReference type="EMBL" id="KAK3305543.1"/>
    </source>
</evidence>
<proteinExistence type="predicted"/>
<accession>A0AAJ0GSX0</accession>
<reference evidence="1" key="1">
    <citation type="journal article" date="2023" name="Mol. Phylogenet. Evol.">
        <title>Genome-scale phylogeny and comparative genomics of the fungal order Sordariales.</title>
        <authorList>
            <person name="Hensen N."/>
            <person name="Bonometti L."/>
            <person name="Westerberg I."/>
            <person name="Brannstrom I.O."/>
            <person name="Guillou S."/>
            <person name="Cros-Aarteil S."/>
            <person name="Calhoun S."/>
            <person name="Haridas S."/>
            <person name="Kuo A."/>
            <person name="Mondo S."/>
            <person name="Pangilinan J."/>
            <person name="Riley R."/>
            <person name="LaButti K."/>
            <person name="Andreopoulos B."/>
            <person name="Lipzen A."/>
            <person name="Chen C."/>
            <person name="Yan M."/>
            <person name="Daum C."/>
            <person name="Ng V."/>
            <person name="Clum A."/>
            <person name="Steindorff A."/>
            <person name="Ohm R.A."/>
            <person name="Martin F."/>
            <person name="Silar P."/>
            <person name="Natvig D.O."/>
            <person name="Lalanne C."/>
            <person name="Gautier V."/>
            <person name="Ament-Velasquez S.L."/>
            <person name="Kruys A."/>
            <person name="Hutchinson M.I."/>
            <person name="Powell A.J."/>
            <person name="Barry K."/>
            <person name="Miller A.N."/>
            <person name="Grigoriev I.V."/>
            <person name="Debuchy R."/>
            <person name="Gladieux P."/>
            <person name="Hiltunen Thoren M."/>
            <person name="Johannesson H."/>
        </authorList>
    </citation>
    <scope>NUCLEOTIDE SEQUENCE</scope>
    <source>
        <strain evidence="1">CBS 333.67</strain>
    </source>
</reference>
<dbReference type="EMBL" id="JAUDZG010000004">
    <property type="protein sequence ID" value="KAK3305543.1"/>
    <property type="molecule type" value="Genomic_DNA"/>
</dbReference>
<comment type="caution">
    <text evidence="1">The sequence shown here is derived from an EMBL/GenBank/DDBJ whole genome shotgun (WGS) entry which is preliminary data.</text>
</comment>
<dbReference type="RefSeq" id="XP_062721323.1">
    <property type="nucleotide sequence ID" value="XM_062862574.1"/>
</dbReference>
<reference evidence="1" key="2">
    <citation type="submission" date="2023-06" db="EMBL/GenBank/DDBJ databases">
        <authorList>
            <consortium name="Lawrence Berkeley National Laboratory"/>
            <person name="Mondo S.J."/>
            <person name="Hensen N."/>
            <person name="Bonometti L."/>
            <person name="Westerberg I."/>
            <person name="Brannstrom I.O."/>
            <person name="Guillou S."/>
            <person name="Cros-Aarteil S."/>
            <person name="Calhoun S."/>
            <person name="Haridas S."/>
            <person name="Kuo A."/>
            <person name="Pangilinan J."/>
            <person name="Riley R."/>
            <person name="Labutti K."/>
            <person name="Andreopoulos B."/>
            <person name="Lipzen A."/>
            <person name="Chen C."/>
            <person name="Yanf M."/>
            <person name="Daum C."/>
            <person name="Ng V."/>
            <person name="Clum A."/>
            <person name="Steindorff A."/>
            <person name="Ohm R."/>
            <person name="Martin F."/>
            <person name="Silar P."/>
            <person name="Natvig D."/>
            <person name="Lalanne C."/>
            <person name="Gautier V."/>
            <person name="Ament-Velasquez S.L."/>
            <person name="Kruys A."/>
            <person name="Hutchinson M.I."/>
            <person name="Powell A.J."/>
            <person name="Barry K."/>
            <person name="Miller A.N."/>
            <person name="Grigoriev I.V."/>
            <person name="Debuchy R."/>
            <person name="Gladieux P."/>
            <person name="Thoren M.H."/>
            <person name="Johannesson H."/>
        </authorList>
    </citation>
    <scope>NUCLEOTIDE SEQUENCE</scope>
    <source>
        <strain evidence="1">CBS 333.67</strain>
    </source>
</reference>
<name>A0AAJ0GSX0_9PEZI</name>
<organism evidence="1 2">
    <name type="scientific">Chaetomium strumarium</name>
    <dbReference type="NCBI Taxonomy" id="1170767"/>
    <lineage>
        <taxon>Eukaryota</taxon>
        <taxon>Fungi</taxon>
        <taxon>Dikarya</taxon>
        <taxon>Ascomycota</taxon>
        <taxon>Pezizomycotina</taxon>
        <taxon>Sordariomycetes</taxon>
        <taxon>Sordariomycetidae</taxon>
        <taxon>Sordariales</taxon>
        <taxon>Chaetomiaceae</taxon>
        <taxon>Chaetomium</taxon>
    </lineage>
</organism>